<keyword evidence="2" id="KW-1185">Reference proteome</keyword>
<name>A0ACB9ACN0_CICIN</name>
<comment type="caution">
    <text evidence="1">The sequence shown here is derived from an EMBL/GenBank/DDBJ whole genome shotgun (WGS) entry which is preliminary data.</text>
</comment>
<protein>
    <submittedName>
        <fullName evidence="1">Uncharacterized protein</fullName>
    </submittedName>
</protein>
<accession>A0ACB9ACN0</accession>
<dbReference type="EMBL" id="CM042015">
    <property type="protein sequence ID" value="KAI3707766.1"/>
    <property type="molecule type" value="Genomic_DNA"/>
</dbReference>
<organism evidence="1 2">
    <name type="scientific">Cichorium intybus</name>
    <name type="common">Chicory</name>
    <dbReference type="NCBI Taxonomy" id="13427"/>
    <lineage>
        <taxon>Eukaryota</taxon>
        <taxon>Viridiplantae</taxon>
        <taxon>Streptophyta</taxon>
        <taxon>Embryophyta</taxon>
        <taxon>Tracheophyta</taxon>
        <taxon>Spermatophyta</taxon>
        <taxon>Magnoliopsida</taxon>
        <taxon>eudicotyledons</taxon>
        <taxon>Gunneridae</taxon>
        <taxon>Pentapetalae</taxon>
        <taxon>asterids</taxon>
        <taxon>campanulids</taxon>
        <taxon>Asterales</taxon>
        <taxon>Asteraceae</taxon>
        <taxon>Cichorioideae</taxon>
        <taxon>Cichorieae</taxon>
        <taxon>Cichoriinae</taxon>
        <taxon>Cichorium</taxon>
    </lineage>
</organism>
<sequence>MEMETKRIRCGQATENLARENLSLIVQQIDENPNVSDPYRRVYECKDCDKKYDTFQALGGHRASHKKVKTNDHDDGSENSSLSSTSLQKLHECKVCGLEFAIGQALGGHMRRHQGMKLENNSILEVDEHPNQVKTDDEVEEKAKYPLDRADEPQKKKNDDETAEGDNNDNLRRQQEVDGVLHDTRDELRQPAEGDKYWQRKVNSVRTEVVQYLQEKVDDCREQTSGEHGMADSTKDSATPREEYQCCDLNLPPDEDDTHTEFQMSATFLELQ</sequence>
<dbReference type="Proteomes" id="UP001055811">
    <property type="component" value="Linkage Group LG07"/>
</dbReference>
<reference evidence="2" key="1">
    <citation type="journal article" date="2022" name="Mol. Ecol. Resour.">
        <title>The genomes of chicory, endive, great burdock and yacon provide insights into Asteraceae palaeo-polyploidization history and plant inulin production.</title>
        <authorList>
            <person name="Fan W."/>
            <person name="Wang S."/>
            <person name="Wang H."/>
            <person name="Wang A."/>
            <person name="Jiang F."/>
            <person name="Liu H."/>
            <person name="Zhao H."/>
            <person name="Xu D."/>
            <person name="Zhang Y."/>
        </authorList>
    </citation>
    <scope>NUCLEOTIDE SEQUENCE [LARGE SCALE GENOMIC DNA]</scope>
    <source>
        <strain evidence="2">cv. Punajuju</strain>
    </source>
</reference>
<gene>
    <name evidence="1" type="ORF">L2E82_36571</name>
</gene>
<evidence type="ECO:0000313" key="2">
    <source>
        <dbReference type="Proteomes" id="UP001055811"/>
    </source>
</evidence>
<proteinExistence type="predicted"/>
<reference evidence="1 2" key="2">
    <citation type="journal article" date="2022" name="Mol. Ecol. Resour.">
        <title>The genomes of chicory, endive, great burdock and yacon provide insights into Asteraceae paleo-polyploidization history and plant inulin production.</title>
        <authorList>
            <person name="Fan W."/>
            <person name="Wang S."/>
            <person name="Wang H."/>
            <person name="Wang A."/>
            <person name="Jiang F."/>
            <person name="Liu H."/>
            <person name="Zhao H."/>
            <person name="Xu D."/>
            <person name="Zhang Y."/>
        </authorList>
    </citation>
    <scope>NUCLEOTIDE SEQUENCE [LARGE SCALE GENOMIC DNA]</scope>
    <source>
        <strain evidence="2">cv. Punajuju</strain>
        <tissue evidence="1">Leaves</tissue>
    </source>
</reference>
<evidence type="ECO:0000313" key="1">
    <source>
        <dbReference type="EMBL" id="KAI3707766.1"/>
    </source>
</evidence>